<sequence>MDQYPWRAPASPASPGEPPYYTTDTCAGCGAVVHGIHARWTCAACGACSPYQEPPEGWATEITPEEQATNTVGYDTP</sequence>
<reference evidence="1" key="1">
    <citation type="submission" date="2021-03" db="EMBL/GenBank/DDBJ databases">
        <title>Streptomyces strains.</title>
        <authorList>
            <person name="Lund M.B."/>
            <person name="Toerring T."/>
        </authorList>
    </citation>
    <scope>NUCLEOTIDE SEQUENCE</scope>
    <source>
        <strain evidence="1">JCM 4242</strain>
    </source>
</reference>
<gene>
    <name evidence="1" type="ORF">J1792_09205</name>
</gene>
<organism evidence="1 2">
    <name type="scientific">Streptomyces triculaminicus</name>
    <dbReference type="NCBI Taxonomy" id="2816232"/>
    <lineage>
        <taxon>Bacteria</taxon>
        <taxon>Bacillati</taxon>
        <taxon>Actinomycetota</taxon>
        <taxon>Actinomycetes</taxon>
        <taxon>Kitasatosporales</taxon>
        <taxon>Streptomycetaceae</taxon>
        <taxon>Streptomyces</taxon>
    </lineage>
</organism>
<name>A0A939JLB6_9ACTN</name>
<dbReference type="Proteomes" id="UP000664781">
    <property type="component" value="Unassembled WGS sequence"/>
</dbReference>
<dbReference type="EMBL" id="JAFMOF010000001">
    <property type="protein sequence ID" value="MBO0652961.1"/>
    <property type="molecule type" value="Genomic_DNA"/>
</dbReference>
<keyword evidence="2" id="KW-1185">Reference proteome</keyword>
<accession>A0A939JLB6</accession>
<dbReference type="RefSeq" id="WP_086572094.1">
    <property type="nucleotide sequence ID" value="NZ_JAFMOF010000001.1"/>
</dbReference>
<comment type="caution">
    <text evidence="1">The sequence shown here is derived from an EMBL/GenBank/DDBJ whole genome shotgun (WGS) entry which is preliminary data.</text>
</comment>
<dbReference type="AlphaFoldDB" id="A0A939JLB6"/>
<evidence type="ECO:0000313" key="1">
    <source>
        <dbReference type="EMBL" id="MBO0652961.1"/>
    </source>
</evidence>
<evidence type="ECO:0000313" key="2">
    <source>
        <dbReference type="Proteomes" id="UP000664781"/>
    </source>
</evidence>
<proteinExistence type="predicted"/>
<protein>
    <submittedName>
        <fullName evidence="1">Uncharacterized protein</fullName>
    </submittedName>
</protein>